<reference evidence="4" key="1">
    <citation type="journal article" date="2019" name="Int. J. Syst. Evol. Microbiol.">
        <title>The Global Catalogue of Microorganisms (GCM) 10K type strain sequencing project: providing services to taxonomists for standard genome sequencing and annotation.</title>
        <authorList>
            <consortium name="The Broad Institute Genomics Platform"/>
            <consortium name="The Broad Institute Genome Sequencing Center for Infectious Disease"/>
            <person name="Wu L."/>
            <person name="Ma J."/>
        </authorList>
    </citation>
    <scope>NUCLEOTIDE SEQUENCE [LARGE SCALE GENOMIC DNA]</scope>
    <source>
        <strain evidence="4">JCM 3369</strain>
    </source>
</reference>
<dbReference type="PANTHER" id="PTHR11895">
    <property type="entry name" value="TRANSAMIDASE"/>
    <property type="match status" value="1"/>
</dbReference>
<dbReference type="Pfam" id="PF01425">
    <property type="entry name" value="Amidase"/>
    <property type="match status" value="1"/>
</dbReference>
<keyword evidence="4" id="KW-1185">Reference proteome</keyword>
<gene>
    <name evidence="3" type="ORF">ACFQKB_29345</name>
</gene>
<name>A0ABW2CTE3_9ACTN</name>
<protein>
    <submittedName>
        <fullName evidence="3">Amidase</fullName>
    </submittedName>
</protein>
<dbReference type="InterPro" id="IPR036928">
    <property type="entry name" value="AS_sf"/>
</dbReference>
<feature type="compositionally biased region" description="Basic and acidic residues" evidence="1">
    <location>
        <begin position="52"/>
        <end position="66"/>
    </location>
</feature>
<evidence type="ECO:0000313" key="3">
    <source>
        <dbReference type="EMBL" id="MFC6883896.1"/>
    </source>
</evidence>
<dbReference type="InterPro" id="IPR000120">
    <property type="entry name" value="Amidase"/>
</dbReference>
<dbReference type="Proteomes" id="UP001596380">
    <property type="component" value="Unassembled WGS sequence"/>
</dbReference>
<dbReference type="Gene3D" id="3.90.1300.10">
    <property type="entry name" value="Amidase signature (AS) domain"/>
    <property type="match status" value="1"/>
</dbReference>
<dbReference type="SUPFAM" id="SSF75304">
    <property type="entry name" value="Amidase signature (AS) enzymes"/>
    <property type="match status" value="1"/>
</dbReference>
<evidence type="ECO:0000259" key="2">
    <source>
        <dbReference type="Pfam" id="PF01425"/>
    </source>
</evidence>
<dbReference type="PANTHER" id="PTHR11895:SF76">
    <property type="entry name" value="INDOLEACETAMIDE HYDROLASE"/>
    <property type="match status" value="1"/>
</dbReference>
<dbReference type="InterPro" id="IPR023631">
    <property type="entry name" value="Amidase_dom"/>
</dbReference>
<comment type="caution">
    <text evidence="3">The sequence shown here is derived from an EMBL/GenBank/DDBJ whole genome shotgun (WGS) entry which is preliminary data.</text>
</comment>
<accession>A0ABW2CTE3</accession>
<feature type="region of interest" description="Disordered" evidence="1">
    <location>
        <begin position="52"/>
        <end position="79"/>
    </location>
</feature>
<evidence type="ECO:0000256" key="1">
    <source>
        <dbReference type="SAM" id="MobiDB-lite"/>
    </source>
</evidence>
<sequence length="472" mass="49825">MPSSLVFSSATETARRIRAREVSAREVLQAHLDQIERTDPRVNAIATLTAERAADQARDADERLARGEPPGPLHGLPVAHKDTHATAGIRTTSGSPIFADHVPERDELVIERIRAAGAVTLGKTNVPEFAAGAHTFNPVFGTTLNPYDTSRSAGGSSGGAAAALACGMHPLADGSDWGGSLRNPASFCNVVGFRPSPGRVPSWPVASPWTAMAVQGPMAREVADAALLLSVLAGPDPRSPIALEAPGRAFAPPLGRDLAGLRVAWSPDLGGAVPVEPAVTAVLEPAVKVFAELGCVVEEACPDLSGADRVFRTLRAWQWTIALGGLLDERRADIKPSLVRNVEEGRALVPADLAEAEVLRAALFHRVRAFFETYDALLLPVSQAVPFDAGLEYPQAVAGRPMADYLEWMASCYLVSATGCPALSVPAGFTGDGLPVGLQIVGPHRADRAVLEIGHAFEQATRHFARRPPLAR</sequence>
<dbReference type="RefSeq" id="WP_160823051.1">
    <property type="nucleotide sequence ID" value="NZ_JBHSXE010000001.1"/>
</dbReference>
<proteinExistence type="predicted"/>
<evidence type="ECO:0000313" key="4">
    <source>
        <dbReference type="Proteomes" id="UP001596380"/>
    </source>
</evidence>
<feature type="domain" description="Amidase" evidence="2">
    <location>
        <begin position="26"/>
        <end position="451"/>
    </location>
</feature>
<dbReference type="EMBL" id="JBHSXS010000022">
    <property type="protein sequence ID" value="MFC6883896.1"/>
    <property type="molecule type" value="Genomic_DNA"/>
</dbReference>
<organism evidence="3 4">
    <name type="scientific">Actinomadura yumaensis</name>
    <dbReference type="NCBI Taxonomy" id="111807"/>
    <lineage>
        <taxon>Bacteria</taxon>
        <taxon>Bacillati</taxon>
        <taxon>Actinomycetota</taxon>
        <taxon>Actinomycetes</taxon>
        <taxon>Streptosporangiales</taxon>
        <taxon>Thermomonosporaceae</taxon>
        <taxon>Actinomadura</taxon>
    </lineage>
</organism>
<dbReference type="InterPro" id="IPR020556">
    <property type="entry name" value="Amidase_CS"/>
</dbReference>
<dbReference type="PROSITE" id="PS00571">
    <property type="entry name" value="AMIDASES"/>
    <property type="match status" value="1"/>
</dbReference>
<dbReference type="NCBIfam" id="NF005686">
    <property type="entry name" value="PRK07486.1"/>
    <property type="match status" value="1"/>
</dbReference>